<dbReference type="InterPro" id="IPR020843">
    <property type="entry name" value="ER"/>
</dbReference>
<dbReference type="SUPFAM" id="SSF50129">
    <property type="entry name" value="GroES-like"/>
    <property type="match status" value="1"/>
</dbReference>
<dbReference type="Gene3D" id="3.90.180.10">
    <property type="entry name" value="Medium-chain alcohol dehydrogenases, catalytic domain"/>
    <property type="match status" value="1"/>
</dbReference>
<reference evidence="4 5" key="1">
    <citation type="submission" date="2021-01" db="EMBL/GenBank/DDBJ databases">
        <title>Streptomyces acididurans sp. nov., isolated from a peat swamp forest soil.</title>
        <authorList>
            <person name="Chantavorakit T."/>
            <person name="Duangmal K."/>
        </authorList>
    </citation>
    <scope>NUCLEOTIDE SEQUENCE [LARGE SCALE GENOMIC DNA]</scope>
    <source>
        <strain evidence="4 5">KK5PA1</strain>
    </source>
</reference>
<keyword evidence="5" id="KW-1185">Reference proteome</keyword>
<feature type="domain" description="Enoyl reductase (ER)" evidence="3">
    <location>
        <begin position="11"/>
        <end position="327"/>
    </location>
</feature>
<dbReference type="CDD" id="cd08268">
    <property type="entry name" value="MDR2"/>
    <property type="match status" value="1"/>
</dbReference>
<dbReference type="PANTHER" id="PTHR48106:SF5">
    <property type="entry name" value="ZINC-CONTAINING ALCOHOL DEHYDROGENASE"/>
    <property type="match status" value="1"/>
</dbReference>
<evidence type="ECO:0000256" key="1">
    <source>
        <dbReference type="ARBA" id="ARBA00022857"/>
    </source>
</evidence>
<dbReference type="InterPro" id="IPR011032">
    <property type="entry name" value="GroES-like_sf"/>
</dbReference>
<evidence type="ECO:0000313" key="5">
    <source>
        <dbReference type="Proteomes" id="UP000749040"/>
    </source>
</evidence>
<comment type="caution">
    <text evidence="4">The sequence shown here is derived from an EMBL/GenBank/DDBJ whole genome shotgun (WGS) entry which is preliminary data.</text>
</comment>
<dbReference type="InterPro" id="IPR013149">
    <property type="entry name" value="ADH-like_C"/>
</dbReference>
<organism evidence="4 5">
    <name type="scientific">Actinacidiphila acididurans</name>
    <dbReference type="NCBI Taxonomy" id="2784346"/>
    <lineage>
        <taxon>Bacteria</taxon>
        <taxon>Bacillati</taxon>
        <taxon>Actinomycetota</taxon>
        <taxon>Actinomycetes</taxon>
        <taxon>Kitasatosporales</taxon>
        <taxon>Streptomycetaceae</taxon>
        <taxon>Actinacidiphila</taxon>
    </lineage>
</organism>
<dbReference type="Pfam" id="PF08240">
    <property type="entry name" value="ADH_N"/>
    <property type="match status" value="1"/>
</dbReference>
<gene>
    <name evidence="4" type="ORF">ITX44_07385</name>
</gene>
<dbReference type="Proteomes" id="UP000749040">
    <property type="component" value="Unassembled WGS sequence"/>
</dbReference>
<dbReference type="SMART" id="SM00829">
    <property type="entry name" value="PKS_ER"/>
    <property type="match status" value="1"/>
</dbReference>
<accession>A0ABS2TLZ0</accession>
<evidence type="ECO:0000313" key="4">
    <source>
        <dbReference type="EMBL" id="MBM9504360.1"/>
    </source>
</evidence>
<dbReference type="InterPro" id="IPR036291">
    <property type="entry name" value="NAD(P)-bd_dom_sf"/>
</dbReference>
<keyword evidence="2" id="KW-0560">Oxidoreductase</keyword>
<protein>
    <submittedName>
        <fullName evidence="4">Zinc-dependent alcohol dehydrogenase family protein</fullName>
    </submittedName>
</protein>
<name>A0ABS2TLZ0_9ACTN</name>
<evidence type="ECO:0000256" key="2">
    <source>
        <dbReference type="ARBA" id="ARBA00023002"/>
    </source>
</evidence>
<dbReference type="SUPFAM" id="SSF51735">
    <property type="entry name" value="NAD(P)-binding Rossmann-fold domains"/>
    <property type="match status" value="1"/>
</dbReference>
<evidence type="ECO:0000259" key="3">
    <source>
        <dbReference type="SMART" id="SM00829"/>
    </source>
</evidence>
<dbReference type="EMBL" id="JADKYB010000003">
    <property type="protein sequence ID" value="MBM9504360.1"/>
    <property type="molecule type" value="Genomic_DNA"/>
</dbReference>
<dbReference type="InterPro" id="IPR013154">
    <property type="entry name" value="ADH-like_N"/>
</dbReference>
<dbReference type="Pfam" id="PF00107">
    <property type="entry name" value="ADH_zinc_N"/>
    <property type="match status" value="1"/>
</dbReference>
<keyword evidence="1" id="KW-0521">NADP</keyword>
<proteinExistence type="predicted"/>
<sequence>MAMAVKFDKTGGPEVLELREVEVGEPGPGELRMRVDAFGVNRGEIMFRQGEYFYPPALPGSGLGYEAAGEVEAIGPDVTGFAVGDAVSTVPGFLQSEYGSYGDHAIVPASATVHHPTGISPVTAAAVWMSYLTAYGGLAEDGHTRPGDHVLITAATGGVGLAAIQTARHIGAIPIATTRTAKKRQRLLDAGAAHVIVTDDEDLPARIHEITGGTGVRTALDPIAGPGVNTLAQGIAQGGHLIVYGALDTTPTPLPNARLFPALSTRTSTLTEITWDPDRLRRGVAFVNAGLATGSFTPVIDKVFDMSDIVEAHGYMESNAQVGKIVVSVQH</sequence>
<dbReference type="PANTHER" id="PTHR48106">
    <property type="entry name" value="QUINONE OXIDOREDUCTASE PIG3-RELATED"/>
    <property type="match status" value="1"/>
</dbReference>
<dbReference type="Gene3D" id="3.40.50.720">
    <property type="entry name" value="NAD(P)-binding Rossmann-like Domain"/>
    <property type="match status" value="1"/>
</dbReference>